<dbReference type="InterPro" id="IPR001915">
    <property type="entry name" value="Peptidase_M48"/>
</dbReference>
<dbReference type="Gene3D" id="1.25.40.10">
    <property type="entry name" value="Tetratricopeptide repeat domain"/>
    <property type="match status" value="1"/>
</dbReference>
<evidence type="ECO:0000256" key="2">
    <source>
        <dbReference type="ARBA" id="ARBA00022670"/>
    </source>
</evidence>
<comment type="cofactor">
    <cofactor evidence="1">
        <name>Zn(2+)</name>
        <dbReference type="ChEBI" id="CHEBI:29105"/>
    </cofactor>
</comment>
<feature type="signal peptide" evidence="8">
    <location>
        <begin position="1"/>
        <end position="32"/>
    </location>
</feature>
<keyword evidence="5" id="KW-0862">Zinc</keyword>
<dbReference type="EMBL" id="JBHSMZ010000017">
    <property type="protein sequence ID" value="MFC5551265.1"/>
    <property type="molecule type" value="Genomic_DNA"/>
</dbReference>
<evidence type="ECO:0000256" key="8">
    <source>
        <dbReference type="SAM" id="SignalP"/>
    </source>
</evidence>
<comment type="caution">
    <text evidence="10">The sequence shown here is derived from an EMBL/GenBank/DDBJ whole genome shotgun (WGS) entry which is preliminary data.</text>
</comment>
<dbReference type="PANTHER" id="PTHR22726">
    <property type="entry name" value="METALLOENDOPEPTIDASE OMA1"/>
    <property type="match status" value="1"/>
</dbReference>
<keyword evidence="2" id="KW-0645">Protease</keyword>
<dbReference type="Gene3D" id="3.30.2010.10">
    <property type="entry name" value="Metalloproteases ('zincins'), catalytic domain"/>
    <property type="match status" value="1"/>
</dbReference>
<dbReference type="RefSeq" id="WP_379775121.1">
    <property type="nucleotide sequence ID" value="NZ_JBHSMZ010000017.1"/>
</dbReference>
<feature type="chain" id="PRO_5047540194" evidence="8">
    <location>
        <begin position="33"/>
        <end position="589"/>
    </location>
</feature>
<evidence type="ECO:0000256" key="4">
    <source>
        <dbReference type="ARBA" id="ARBA00022801"/>
    </source>
</evidence>
<evidence type="ECO:0000256" key="6">
    <source>
        <dbReference type="ARBA" id="ARBA00023049"/>
    </source>
</evidence>
<feature type="domain" description="Peptidase M48" evidence="9">
    <location>
        <begin position="114"/>
        <end position="281"/>
    </location>
</feature>
<keyword evidence="8" id="KW-0732">Signal</keyword>
<dbReference type="Pfam" id="PF01435">
    <property type="entry name" value="Peptidase_M48"/>
    <property type="match status" value="1"/>
</dbReference>
<dbReference type="InterPro" id="IPR011990">
    <property type="entry name" value="TPR-like_helical_dom_sf"/>
</dbReference>
<evidence type="ECO:0000313" key="11">
    <source>
        <dbReference type="Proteomes" id="UP001596086"/>
    </source>
</evidence>
<keyword evidence="6 10" id="KW-0482">Metalloprotease</keyword>
<feature type="compositionally biased region" description="Polar residues" evidence="7">
    <location>
        <begin position="551"/>
        <end position="573"/>
    </location>
</feature>
<evidence type="ECO:0000256" key="3">
    <source>
        <dbReference type="ARBA" id="ARBA00022723"/>
    </source>
</evidence>
<dbReference type="GO" id="GO:0008237">
    <property type="term" value="F:metallopeptidase activity"/>
    <property type="evidence" value="ECO:0007669"/>
    <property type="project" value="UniProtKB-KW"/>
</dbReference>
<feature type="compositionally biased region" description="Basic and acidic residues" evidence="7">
    <location>
        <begin position="519"/>
        <end position="536"/>
    </location>
</feature>
<dbReference type="InterPro" id="IPR051156">
    <property type="entry name" value="Mito/Outer_Membr_Metalloprot"/>
</dbReference>
<dbReference type="EC" id="3.4.24.-" evidence="10"/>
<gene>
    <name evidence="10" type="ORF">ACFPO9_22325</name>
</gene>
<keyword evidence="3" id="KW-0479">Metal-binding</keyword>
<evidence type="ECO:0000256" key="1">
    <source>
        <dbReference type="ARBA" id="ARBA00001947"/>
    </source>
</evidence>
<protein>
    <submittedName>
        <fullName evidence="10">M48 family metalloprotease</fullName>
        <ecNumber evidence="10">3.4.24.-</ecNumber>
    </submittedName>
</protein>
<dbReference type="PANTHER" id="PTHR22726:SF1">
    <property type="entry name" value="METALLOENDOPEPTIDASE OMA1, MITOCHONDRIAL"/>
    <property type="match status" value="1"/>
</dbReference>
<evidence type="ECO:0000256" key="7">
    <source>
        <dbReference type="SAM" id="MobiDB-lite"/>
    </source>
</evidence>
<evidence type="ECO:0000256" key="5">
    <source>
        <dbReference type="ARBA" id="ARBA00022833"/>
    </source>
</evidence>
<accession>A0ABW0S682</accession>
<evidence type="ECO:0000313" key="10">
    <source>
        <dbReference type="EMBL" id="MFC5551265.1"/>
    </source>
</evidence>
<evidence type="ECO:0000259" key="9">
    <source>
        <dbReference type="Pfam" id="PF01435"/>
    </source>
</evidence>
<organism evidence="10 11">
    <name type="scientific">Massilia aerilata</name>
    <dbReference type="NCBI Taxonomy" id="453817"/>
    <lineage>
        <taxon>Bacteria</taxon>
        <taxon>Pseudomonadati</taxon>
        <taxon>Pseudomonadota</taxon>
        <taxon>Betaproteobacteria</taxon>
        <taxon>Burkholderiales</taxon>
        <taxon>Oxalobacteraceae</taxon>
        <taxon>Telluria group</taxon>
        <taxon>Massilia</taxon>
    </lineage>
</organism>
<name>A0ABW0S682_9BURK</name>
<keyword evidence="4 10" id="KW-0378">Hydrolase</keyword>
<sequence>MLQLSPSANRHQKWRAALTAVALAASATCALAAPTTPTTPVLRTPDATLPTLGDAARADLSPVIERKLGEEIMNDIRRDRDYLDDDAIIEYLNNFGENLVSFAPGARGETNADFFFFAVRDPMINAFALPGGFIGVHSQLLIAAQNESELASVLSHEIGHVQQRHIARMLGQQKQDALLPLAALILAALVGKAGGGADAAMGVVMGGQGLAIQRQLNFSRDAEREADRVGFQTMRAAGYDTSGMVSFFKRLQGTTRLYGEAPAWLSSHPLTGERIADIQNRIREAPKAGHIKPDAIEFHLVRARARVLQDPSAKGHEDTKAAFESQLKQDNTQQQTAAMYGLSFLALKQGDLKLAQSWLDKARGSMKPRPGVLSAERTGSDGSAMFASLGVEIKLAPGQPPEVLAQAVQDAEHMHQKFPLSRMLARQYADAMIASGKLDQAASFLRDQVQQYREEPKLYDQLARTYAAQGKIALQHMALAESYVLSGATPAAVDQLNLARKAQDVSFYDQAVIDARERELQQRQKDEKQEKKDRGDNWAAGANGGPKFKVETSTETLPNSRFGTTPGSETRSGFDSFDAFDKRLQKRSQ</sequence>
<keyword evidence="11" id="KW-1185">Reference proteome</keyword>
<proteinExistence type="predicted"/>
<feature type="region of interest" description="Disordered" evidence="7">
    <location>
        <begin position="519"/>
        <end position="589"/>
    </location>
</feature>
<reference evidence="11" key="1">
    <citation type="journal article" date="2019" name="Int. J. Syst. Evol. Microbiol.">
        <title>The Global Catalogue of Microorganisms (GCM) 10K type strain sequencing project: providing services to taxonomists for standard genome sequencing and annotation.</title>
        <authorList>
            <consortium name="The Broad Institute Genomics Platform"/>
            <consortium name="The Broad Institute Genome Sequencing Center for Infectious Disease"/>
            <person name="Wu L."/>
            <person name="Ma J."/>
        </authorList>
    </citation>
    <scope>NUCLEOTIDE SEQUENCE [LARGE SCALE GENOMIC DNA]</scope>
    <source>
        <strain evidence="11">CGMCC 4.5798</strain>
    </source>
</reference>
<dbReference type="Proteomes" id="UP001596086">
    <property type="component" value="Unassembled WGS sequence"/>
</dbReference>